<keyword evidence="2" id="KW-1185">Reference proteome</keyword>
<name>A0ABQ9AMW3_9ROSI</name>
<evidence type="ECO:0000313" key="2">
    <source>
        <dbReference type="Proteomes" id="UP001141253"/>
    </source>
</evidence>
<comment type="caution">
    <text evidence="1">The sequence shown here is derived from an EMBL/GenBank/DDBJ whole genome shotgun (WGS) entry which is preliminary data.</text>
</comment>
<sequence length="43" mass="4986">MLNRFFCIIPSHTSGSSYGRWPHTLPCQSCTCERFQAQVDHQD</sequence>
<reference evidence="1" key="2">
    <citation type="journal article" date="2023" name="Int. J. Mol. Sci.">
        <title>De Novo Assembly and Annotation of 11 Diverse Shrub Willow (Salix) Genomes Reveals Novel Gene Organization in Sex-Linked Regions.</title>
        <authorList>
            <person name="Hyden B."/>
            <person name="Feng K."/>
            <person name="Yates T.B."/>
            <person name="Jawdy S."/>
            <person name="Cereghino C."/>
            <person name="Smart L.B."/>
            <person name="Muchero W."/>
        </authorList>
    </citation>
    <scope>NUCLEOTIDE SEQUENCE</scope>
    <source>
        <tissue evidence="1">Shoot tip</tissue>
    </source>
</reference>
<dbReference type="Proteomes" id="UP001141253">
    <property type="component" value="Chromosome 19"/>
</dbReference>
<accession>A0ABQ9AMW3</accession>
<dbReference type="EMBL" id="JAPFFI010000018">
    <property type="protein sequence ID" value="KAJ6349110.1"/>
    <property type="molecule type" value="Genomic_DNA"/>
</dbReference>
<protein>
    <submittedName>
        <fullName evidence="1">Uncharacterized protein</fullName>
    </submittedName>
</protein>
<proteinExistence type="predicted"/>
<evidence type="ECO:0000313" key="1">
    <source>
        <dbReference type="EMBL" id="KAJ6349110.1"/>
    </source>
</evidence>
<organism evidence="1 2">
    <name type="scientific">Salix suchowensis</name>
    <dbReference type="NCBI Taxonomy" id="1278906"/>
    <lineage>
        <taxon>Eukaryota</taxon>
        <taxon>Viridiplantae</taxon>
        <taxon>Streptophyta</taxon>
        <taxon>Embryophyta</taxon>
        <taxon>Tracheophyta</taxon>
        <taxon>Spermatophyta</taxon>
        <taxon>Magnoliopsida</taxon>
        <taxon>eudicotyledons</taxon>
        <taxon>Gunneridae</taxon>
        <taxon>Pentapetalae</taxon>
        <taxon>rosids</taxon>
        <taxon>fabids</taxon>
        <taxon>Malpighiales</taxon>
        <taxon>Salicaceae</taxon>
        <taxon>Saliceae</taxon>
        <taxon>Salix</taxon>
    </lineage>
</organism>
<reference evidence="1" key="1">
    <citation type="submission" date="2022-10" db="EMBL/GenBank/DDBJ databases">
        <authorList>
            <person name="Hyden B.L."/>
            <person name="Feng K."/>
            <person name="Yates T."/>
            <person name="Jawdy S."/>
            <person name="Smart L.B."/>
            <person name="Muchero W."/>
        </authorList>
    </citation>
    <scope>NUCLEOTIDE SEQUENCE</scope>
    <source>
        <tissue evidence="1">Shoot tip</tissue>
    </source>
</reference>
<gene>
    <name evidence="1" type="ORF">OIU77_006659</name>
</gene>